<keyword evidence="7 14" id="KW-0378">Hydrolase</keyword>
<evidence type="ECO:0000256" key="10">
    <source>
        <dbReference type="ARBA" id="ARBA00023251"/>
    </source>
</evidence>
<dbReference type="EMBL" id="WBVO01000003">
    <property type="protein sequence ID" value="KAB2813714.1"/>
    <property type="molecule type" value="Genomic_DNA"/>
</dbReference>
<evidence type="ECO:0000256" key="8">
    <source>
        <dbReference type="ARBA" id="ARBA00022989"/>
    </source>
</evidence>
<evidence type="ECO:0000256" key="3">
    <source>
        <dbReference type="ARBA" id="ARBA00012374"/>
    </source>
</evidence>
<sequence>MSVIEAIILGIIQGLTEFLPVSSSGHLTIAEFIMGGDNLPEENKLYMVFLHGATALSTIVIYRKDIVSLFKGLFKFAWNDETKFITFIALSMIPAAIAGLFFEDQIDYFFEGELTLVGLMLIITSLLLVLADRAKKTHKKVTGFEAIIIGVAQAVAIAPGISRSGATISTSVLLGIDRDKAARFSFLMVIPLILGKMLLDLKDIFSGEMQVPETSATPLIIGFIAAFVVGLFACRWMIALVKRAKLTYFAIYCFVVGVGALIYTMV</sequence>
<comment type="miscellaneous">
    <text evidence="14">Bacitracin is thought to be involved in the inhibition of peptidoglycan synthesis by sequestering undecaprenyl diphosphate, thereby reducing the pool of lipid carrier available.</text>
</comment>
<dbReference type="GO" id="GO:0008360">
    <property type="term" value="P:regulation of cell shape"/>
    <property type="evidence" value="ECO:0007669"/>
    <property type="project" value="UniProtKB-KW"/>
</dbReference>
<evidence type="ECO:0000256" key="12">
    <source>
        <dbReference type="ARBA" id="ARBA00032932"/>
    </source>
</evidence>
<dbReference type="Proteomes" id="UP000468650">
    <property type="component" value="Unassembled WGS sequence"/>
</dbReference>
<dbReference type="Pfam" id="PF02673">
    <property type="entry name" value="BacA"/>
    <property type="match status" value="1"/>
</dbReference>
<feature type="transmembrane region" description="Helical" evidence="14">
    <location>
        <begin position="219"/>
        <end position="240"/>
    </location>
</feature>
<comment type="similarity">
    <text evidence="2 14">Belongs to the UppP family.</text>
</comment>
<feature type="transmembrane region" description="Helical" evidence="14">
    <location>
        <begin position="181"/>
        <end position="199"/>
    </location>
</feature>
<comment type="catalytic activity">
    <reaction evidence="13 14">
        <text>di-trans,octa-cis-undecaprenyl diphosphate + H2O = di-trans,octa-cis-undecaprenyl phosphate + phosphate + H(+)</text>
        <dbReference type="Rhea" id="RHEA:28094"/>
        <dbReference type="ChEBI" id="CHEBI:15377"/>
        <dbReference type="ChEBI" id="CHEBI:15378"/>
        <dbReference type="ChEBI" id="CHEBI:43474"/>
        <dbReference type="ChEBI" id="CHEBI:58405"/>
        <dbReference type="ChEBI" id="CHEBI:60392"/>
        <dbReference type="EC" id="3.6.1.27"/>
    </reaction>
</comment>
<evidence type="ECO:0000256" key="7">
    <source>
        <dbReference type="ARBA" id="ARBA00022801"/>
    </source>
</evidence>
<keyword evidence="10 14" id="KW-0046">Antibiotic resistance</keyword>
<comment type="function">
    <text evidence="14">Catalyzes the dephosphorylation of undecaprenyl diphosphate (UPP). Confers resistance to bacitracin.</text>
</comment>
<dbReference type="GO" id="GO:0005886">
    <property type="term" value="C:plasma membrane"/>
    <property type="evidence" value="ECO:0007669"/>
    <property type="project" value="UniProtKB-SubCell"/>
</dbReference>
<evidence type="ECO:0000256" key="14">
    <source>
        <dbReference type="HAMAP-Rule" id="MF_01006"/>
    </source>
</evidence>
<protein>
    <recommendedName>
        <fullName evidence="4 14">Undecaprenyl-diphosphatase</fullName>
        <ecNumber evidence="3 14">3.6.1.27</ecNumber>
    </recommendedName>
    <alternativeName>
        <fullName evidence="12 14">Bacitracin resistance protein</fullName>
    </alternativeName>
    <alternativeName>
        <fullName evidence="11 14">Undecaprenyl pyrophosphate phosphatase</fullName>
    </alternativeName>
</protein>
<comment type="subcellular location">
    <subcellularLocation>
        <location evidence="1 14">Cell membrane</location>
        <topology evidence="1 14">Multi-pass membrane protein</topology>
    </subcellularLocation>
</comment>
<feature type="transmembrane region" description="Helical" evidence="14">
    <location>
        <begin position="246"/>
        <end position="265"/>
    </location>
</feature>
<keyword evidence="14" id="KW-0133">Cell shape</keyword>
<feature type="transmembrane region" description="Helical" evidence="14">
    <location>
        <begin position="114"/>
        <end position="131"/>
    </location>
</feature>
<keyword evidence="8 14" id="KW-1133">Transmembrane helix</keyword>
<dbReference type="AlphaFoldDB" id="A0A6N6RJ89"/>
<keyword evidence="14" id="KW-0573">Peptidoglycan synthesis</keyword>
<feature type="transmembrane region" description="Helical" evidence="14">
    <location>
        <begin position="84"/>
        <end position="102"/>
    </location>
</feature>
<feature type="transmembrane region" description="Helical" evidence="14">
    <location>
        <begin position="45"/>
        <end position="63"/>
    </location>
</feature>
<organism evidence="15 16">
    <name type="scientific">Phaeocystidibacter luteus</name>
    <dbReference type="NCBI Taxonomy" id="911197"/>
    <lineage>
        <taxon>Bacteria</taxon>
        <taxon>Pseudomonadati</taxon>
        <taxon>Bacteroidota</taxon>
        <taxon>Flavobacteriia</taxon>
        <taxon>Flavobacteriales</taxon>
        <taxon>Phaeocystidibacteraceae</taxon>
        <taxon>Phaeocystidibacter</taxon>
    </lineage>
</organism>
<dbReference type="EC" id="3.6.1.27" evidence="3 14"/>
<keyword evidence="6 14" id="KW-0812">Transmembrane</keyword>
<evidence type="ECO:0000256" key="13">
    <source>
        <dbReference type="ARBA" id="ARBA00047594"/>
    </source>
</evidence>
<dbReference type="GO" id="GO:0050380">
    <property type="term" value="F:undecaprenyl-diphosphatase activity"/>
    <property type="evidence" value="ECO:0007669"/>
    <property type="project" value="UniProtKB-UniRule"/>
</dbReference>
<evidence type="ECO:0000256" key="11">
    <source>
        <dbReference type="ARBA" id="ARBA00032707"/>
    </source>
</evidence>
<dbReference type="HAMAP" id="MF_01006">
    <property type="entry name" value="Undec_diphosphatase"/>
    <property type="match status" value="1"/>
</dbReference>
<evidence type="ECO:0000313" key="15">
    <source>
        <dbReference type="EMBL" id="KAB2813714.1"/>
    </source>
</evidence>
<dbReference type="GO" id="GO:0009252">
    <property type="term" value="P:peptidoglycan biosynthetic process"/>
    <property type="evidence" value="ECO:0007669"/>
    <property type="project" value="UniProtKB-KW"/>
</dbReference>
<evidence type="ECO:0000256" key="1">
    <source>
        <dbReference type="ARBA" id="ARBA00004651"/>
    </source>
</evidence>
<name>A0A6N6RJ89_9FLAO</name>
<evidence type="ECO:0000256" key="2">
    <source>
        <dbReference type="ARBA" id="ARBA00010621"/>
    </source>
</evidence>
<keyword evidence="14" id="KW-0961">Cell wall biogenesis/degradation</keyword>
<keyword evidence="9 14" id="KW-0472">Membrane</keyword>
<accession>A0A6N6RJ89</accession>
<reference evidence="15 16" key="1">
    <citation type="submission" date="2019-09" db="EMBL/GenBank/DDBJ databases">
        <title>Genomes of family Cryomorphaceae.</title>
        <authorList>
            <person name="Bowman J.P."/>
        </authorList>
    </citation>
    <scope>NUCLEOTIDE SEQUENCE [LARGE SCALE GENOMIC DNA]</scope>
    <source>
        <strain evidence="15 16">LMG 25704</strain>
    </source>
</reference>
<keyword evidence="16" id="KW-1185">Reference proteome</keyword>
<evidence type="ECO:0000256" key="6">
    <source>
        <dbReference type="ARBA" id="ARBA00022692"/>
    </source>
</evidence>
<dbReference type="RefSeq" id="WP_151666916.1">
    <property type="nucleotide sequence ID" value="NZ_WBVO01000003.1"/>
</dbReference>
<keyword evidence="5 14" id="KW-1003">Cell membrane</keyword>
<dbReference type="NCBIfam" id="TIGR00753">
    <property type="entry name" value="undec_PP_bacA"/>
    <property type="match status" value="1"/>
</dbReference>
<evidence type="ECO:0000313" key="16">
    <source>
        <dbReference type="Proteomes" id="UP000468650"/>
    </source>
</evidence>
<dbReference type="PANTHER" id="PTHR30622:SF2">
    <property type="entry name" value="UNDECAPRENYL-DIPHOSPHATASE"/>
    <property type="match status" value="1"/>
</dbReference>
<proteinExistence type="inferred from homology"/>
<dbReference type="PANTHER" id="PTHR30622">
    <property type="entry name" value="UNDECAPRENYL-DIPHOSPHATASE"/>
    <property type="match status" value="1"/>
</dbReference>
<evidence type="ECO:0000256" key="5">
    <source>
        <dbReference type="ARBA" id="ARBA00022475"/>
    </source>
</evidence>
<dbReference type="InterPro" id="IPR003824">
    <property type="entry name" value="UppP"/>
</dbReference>
<dbReference type="GO" id="GO:0071555">
    <property type="term" value="P:cell wall organization"/>
    <property type="evidence" value="ECO:0007669"/>
    <property type="project" value="UniProtKB-KW"/>
</dbReference>
<comment type="caution">
    <text evidence="15">The sequence shown here is derived from an EMBL/GenBank/DDBJ whole genome shotgun (WGS) entry which is preliminary data.</text>
</comment>
<dbReference type="OrthoDB" id="9808289at2"/>
<dbReference type="GO" id="GO:0046677">
    <property type="term" value="P:response to antibiotic"/>
    <property type="evidence" value="ECO:0007669"/>
    <property type="project" value="UniProtKB-UniRule"/>
</dbReference>
<evidence type="ECO:0000256" key="9">
    <source>
        <dbReference type="ARBA" id="ARBA00023136"/>
    </source>
</evidence>
<gene>
    <name evidence="14 15" type="primary">uppP</name>
    <name evidence="15" type="ORF">F8C67_06020</name>
</gene>
<evidence type="ECO:0000256" key="4">
    <source>
        <dbReference type="ARBA" id="ARBA00021581"/>
    </source>
</evidence>